<sequence>MEIGAPATFPHLNLAPLTTKYLPDKDLPRRNQPGRLSTRASEDHQTLAKKVPSSLATYSSPIVFRSIDSSQDMGGTPQ</sequence>
<comment type="caution">
    <text evidence="2">The sequence shown here is derived from an EMBL/GenBank/DDBJ whole genome shotgun (WGS) entry which is preliminary data.</text>
</comment>
<reference evidence="2 3" key="1">
    <citation type="submission" date="2017-11" db="EMBL/GenBank/DDBJ databases">
        <title>Comparative genomics of Botrytis spp.</title>
        <authorList>
            <person name="Valero-Jimenez C.A."/>
            <person name="Tapia P."/>
            <person name="Veloso J."/>
            <person name="Silva-Moreno E."/>
            <person name="Staats M."/>
            <person name="Valdes J.H."/>
            <person name="Van Kan J.A.L."/>
        </authorList>
    </citation>
    <scope>NUCLEOTIDE SEQUENCE [LARGE SCALE GENOMIC DNA]</scope>
    <source>
        <strain evidence="2 3">MUCL2830</strain>
    </source>
</reference>
<evidence type="ECO:0000256" key="1">
    <source>
        <dbReference type="SAM" id="MobiDB-lite"/>
    </source>
</evidence>
<keyword evidence="3" id="KW-1185">Reference proteome</keyword>
<proteinExistence type="predicted"/>
<organism evidence="2 3">
    <name type="scientific">Botryotinia calthae</name>
    <dbReference type="NCBI Taxonomy" id="38488"/>
    <lineage>
        <taxon>Eukaryota</taxon>
        <taxon>Fungi</taxon>
        <taxon>Dikarya</taxon>
        <taxon>Ascomycota</taxon>
        <taxon>Pezizomycotina</taxon>
        <taxon>Leotiomycetes</taxon>
        <taxon>Helotiales</taxon>
        <taxon>Sclerotiniaceae</taxon>
        <taxon>Botryotinia</taxon>
    </lineage>
</organism>
<evidence type="ECO:0000313" key="3">
    <source>
        <dbReference type="Proteomes" id="UP000297299"/>
    </source>
</evidence>
<evidence type="ECO:0000313" key="2">
    <source>
        <dbReference type="EMBL" id="TEY46159.1"/>
    </source>
</evidence>
<dbReference type="EMBL" id="PHWZ01000320">
    <property type="protein sequence ID" value="TEY46159.1"/>
    <property type="molecule type" value="Genomic_DNA"/>
</dbReference>
<accession>A0A4Y8CUD5</accession>
<protein>
    <submittedName>
        <fullName evidence="2">Uncharacterized protein</fullName>
    </submittedName>
</protein>
<dbReference type="AlphaFoldDB" id="A0A4Y8CUD5"/>
<feature type="region of interest" description="Disordered" evidence="1">
    <location>
        <begin position="20"/>
        <end position="53"/>
    </location>
</feature>
<dbReference type="Proteomes" id="UP000297299">
    <property type="component" value="Unassembled WGS sequence"/>
</dbReference>
<dbReference type="OrthoDB" id="10297531at2759"/>
<name>A0A4Y8CUD5_9HELO</name>
<gene>
    <name evidence="2" type="ORF">BOTCAL_0321g00070</name>
</gene>